<comment type="caution">
    <text evidence="1">The sequence shown here is derived from an EMBL/GenBank/DDBJ whole genome shotgun (WGS) entry which is preliminary data.</text>
</comment>
<proteinExistence type="predicted"/>
<dbReference type="EMBL" id="BARS01004687">
    <property type="protein sequence ID" value="GAF82061.1"/>
    <property type="molecule type" value="Genomic_DNA"/>
</dbReference>
<gene>
    <name evidence="1" type="ORF">S01H1_09171</name>
</gene>
<sequence length="36" mass="4099">MIDDSDRFVTIGLQAFDQQFVHRPTPASPRMHLVDG</sequence>
<reference evidence="1" key="1">
    <citation type="journal article" date="2014" name="Front. Microbiol.">
        <title>High frequency of phylogenetically diverse reductive dehalogenase-homologous genes in deep subseafloor sedimentary metagenomes.</title>
        <authorList>
            <person name="Kawai M."/>
            <person name="Futagami T."/>
            <person name="Toyoda A."/>
            <person name="Takaki Y."/>
            <person name="Nishi S."/>
            <person name="Hori S."/>
            <person name="Arai W."/>
            <person name="Tsubouchi T."/>
            <person name="Morono Y."/>
            <person name="Uchiyama I."/>
            <person name="Ito T."/>
            <person name="Fujiyama A."/>
            <person name="Inagaki F."/>
            <person name="Takami H."/>
        </authorList>
    </citation>
    <scope>NUCLEOTIDE SEQUENCE</scope>
    <source>
        <strain evidence="1">Expedition CK06-06</strain>
    </source>
</reference>
<accession>X0T3Z8</accession>
<dbReference type="AlphaFoldDB" id="X0T3Z8"/>
<protein>
    <submittedName>
        <fullName evidence="1">Uncharacterized protein</fullName>
    </submittedName>
</protein>
<feature type="non-terminal residue" evidence="1">
    <location>
        <position position="36"/>
    </location>
</feature>
<name>X0T3Z8_9ZZZZ</name>
<evidence type="ECO:0000313" key="1">
    <source>
        <dbReference type="EMBL" id="GAF82061.1"/>
    </source>
</evidence>
<organism evidence="1">
    <name type="scientific">marine sediment metagenome</name>
    <dbReference type="NCBI Taxonomy" id="412755"/>
    <lineage>
        <taxon>unclassified sequences</taxon>
        <taxon>metagenomes</taxon>
        <taxon>ecological metagenomes</taxon>
    </lineage>
</organism>